<dbReference type="Pfam" id="PF00534">
    <property type="entry name" value="Glycos_transf_1"/>
    <property type="match status" value="1"/>
</dbReference>
<comment type="caution">
    <text evidence="4">The sequence shown here is derived from an EMBL/GenBank/DDBJ whole genome shotgun (WGS) entry which is preliminary data.</text>
</comment>
<organism evidence="4">
    <name type="scientific">Thermodesulfobacterium geofontis</name>
    <dbReference type="NCBI Taxonomy" id="1295609"/>
    <lineage>
        <taxon>Bacteria</taxon>
        <taxon>Pseudomonadati</taxon>
        <taxon>Thermodesulfobacteriota</taxon>
        <taxon>Thermodesulfobacteria</taxon>
        <taxon>Thermodesulfobacteriales</taxon>
        <taxon>Thermodesulfobacteriaceae</taxon>
        <taxon>Thermodesulfobacterium</taxon>
    </lineage>
</organism>
<dbReference type="Gene3D" id="3.40.50.2000">
    <property type="entry name" value="Glycogen Phosphorylase B"/>
    <property type="match status" value="2"/>
</dbReference>
<dbReference type="GO" id="GO:0016757">
    <property type="term" value="F:glycosyltransferase activity"/>
    <property type="evidence" value="ECO:0007669"/>
    <property type="project" value="InterPro"/>
</dbReference>
<dbReference type="PANTHER" id="PTHR46401">
    <property type="entry name" value="GLYCOSYLTRANSFERASE WBBK-RELATED"/>
    <property type="match status" value="1"/>
</dbReference>
<dbReference type="SUPFAM" id="SSF53756">
    <property type="entry name" value="UDP-Glycosyltransferase/glycogen phosphorylase"/>
    <property type="match status" value="1"/>
</dbReference>
<gene>
    <name evidence="4" type="ORF">ENM15_01750</name>
</gene>
<dbReference type="CDD" id="cd03809">
    <property type="entry name" value="GT4_MtfB-like"/>
    <property type="match status" value="1"/>
</dbReference>
<feature type="domain" description="Glycosyl transferase family 1" evidence="2">
    <location>
        <begin position="171"/>
        <end position="328"/>
    </location>
</feature>
<protein>
    <submittedName>
        <fullName evidence="4">Glycosyltransferase family 1 protein</fullName>
    </submittedName>
</protein>
<evidence type="ECO:0000256" key="1">
    <source>
        <dbReference type="ARBA" id="ARBA00022679"/>
    </source>
</evidence>
<dbReference type="PANTHER" id="PTHR46401:SF2">
    <property type="entry name" value="GLYCOSYLTRANSFERASE WBBK-RELATED"/>
    <property type="match status" value="1"/>
</dbReference>
<evidence type="ECO:0000259" key="3">
    <source>
        <dbReference type="Pfam" id="PF13439"/>
    </source>
</evidence>
<dbReference type="InterPro" id="IPR001296">
    <property type="entry name" value="Glyco_trans_1"/>
</dbReference>
<feature type="domain" description="Glycosyltransferase subfamily 4-like N-terminal" evidence="3">
    <location>
        <begin position="14"/>
        <end position="167"/>
    </location>
</feature>
<sequence>MVIINSKFLVQNITGVQRFAFNVAIKLAKLKNDNLLFFMPNKKFNYFYENLFKENIPIIKGYTRGIIWEQIELPFFAKRKKAIILNLGNSGPIFYNKNVTIIHDLLWLKYPEAYSKLFTKWYSFMIPRLIKNSLKVITVSQTSKRDIVDHFKIAEDKIAVIYPGVDRSVFKPLNLERENFILWVGSLKFYKNVHGLIEAFKILKQNYKIPYKLTIAGYGVGELRGKIDEKIRDDVDFVDKVKDEILLKLYNRALVFVFPSFYEGFGLPPLEAMACGCPVVVSDTGGLPEVCGDAGIYCNPQDPYDIARAIYEVISSKELRGSLIKKGLERANLFSWEKTAREILNIVKELL</sequence>
<keyword evidence="1 4" id="KW-0808">Transferase</keyword>
<proteinExistence type="predicted"/>
<reference evidence="4" key="1">
    <citation type="journal article" date="2020" name="mSystems">
        <title>Genome- and Community-Level Interaction Insights into Carbon Utilization and Element Cycling Functions of Hydrothermarchaeota in Hydrothermal Sediment.</title>
        <authorList>
            <person name="Zhou Z."/>
            <person name="Liu Y."/>
            <person name="Xu W."/>
            <person name="Pan J."/>
            <person name="Luo Z.H."/>
            <person name="Li M."/>
        </authorList>
    </citation>
    <scope>NUCLEOTIDE SEQUENCE [LARGE SCALE GENOMIC DNA]</scope>
    <source>
        <strain evidence="4">SpSt-106</strain>
    </source>
</reference>
<evidence type="ECO:0000259" key="2">
    <source>
        <dbReference type="Pfam" id="PF00534"/>
    </source>
</evidence>
<evidence type="ECO:0000313" key="4">
    <source>
        <dbReference type="EMBL" id="HHQ15527.1"/>
    </source>
</evidence>
<accession>A0A7V5XFI1</accession>
<dbReference type="AlphaFoldDB" id="A0A7V5XFI1"/>
<name>A0A7V5XFI1_9BACT</name>
<dbReference type="InterPro" id="IPR028098">
    <property type="entry name" value="Glyco_trans_4-like_N"/>
</dbReference>
<dbReference type="Pfam" id="PF13439">
    <property type="entry name" value="Glyco_transf_4"/>
    <property type="match status" value="1"/>
</dbReference>
<dbReference type="EMBL" id="DRWR01000029">
    <property type="protein sequence ID" value="HHQ15527.1"/>
    <property type="molecule type" value="Genomic_DNA"/>
</dbReference>
<dbReference type="FunFam" id="3.40.50.2000:FF:000119">
    <property type="entry name" value="Glycosyl transferase group 1"/>
    <property type="match status" value="1"/>
</dbReference>